<name>A0A3Q8B1K6_AGRTU</name>
<keyword evidence="1" id="KW-0472">Membrane</keyword>
<dbReference type="AlphaFoldDB" id="A0A3Q8B1K6"/>
<keyword evidence="1" id="KW-0812">Transmembrane</keyword>
<gene>
    <name evidence="2" type="ORF">AgrTiEU6_172</name>
</gene>
<sequence length="46" mass="5445">MEIQWTWVSNQERGGWLDFSQIYRIVILTCESALLVFPLARCKMLV</sequence>
<evidence type="ECO:0000313" key="2">
    <source>
        <dbReference type="EMBL" id="ARU12392.1"/>
    </source>
</evidence>
<keyword evidence="2" id="KW-0614">Plasmid</keyword>
<accession>A0A3Q8B1K6</accession>
<feature type="transmembrane region" description="Helical" evidence="1">
    <location>
        <begin position="22"/>
        <end position="40"/>
    </location>
</feature>
<proteinExistence type="predicted"/>
<reference evidence="2" key="1">
    <citation type="submission" date="2016-06" db="EMBL/GenBank/DDBJ databases">
        <title>Complete sequence of Ti-plasmid pTiEU6.</title>
        <authorList>
            <person name="Shao S."/>
            <person name="Henkel C."/>
            <person name="van Heusden G.H."/>
            <person name="Hooykaas P."/>
        </authorList>
    </citation>
    <scope>NUCLEOTIDE SEQUENCE</scope>
    <source>
        <strain evidence="2">EU6</strain>
        <plasmid evidence="2">pTiEU6</plasmid>
    </source>
</reference>
<organism evidence="2">
    <name type="scientific">Agrobacterium tumefaciens</name>
    <dbReference type="NCBI Taxonomy" id="358"/>
    <lineage>
        <taxon>Bacteria</taxon>
        <taxon>Pseudomonadati</taxon>
        <taxon>Pseudomonadota</taxon>
        <taxon>Alphaproteobacteria</taxon>
        <taxon>Hyphomicrobiales</taxon>
        <taxon>Rhizobiaceae</taxon>
        <taxon>Rhizobium/Agrobacterium group</taxon>
        <taxon>Agrobacterium</taxon>
        <taxon>Agrobacterium tumefaciens complex</taxon>
    </lineage>
</organism>
<dbReference type="EMBL" id="KX388535">
    <property type="protein sequence ID" value="ARU12392.1"/>
    <property type="molecule type" value="Genomic_DNA"/>
</dbReference>
<protein>
    <submittedName>
        <fullName evidence="2">Uncharacterized protein</fullName>
    </submittedName>
</protein>
<keyword evidence="1" id="KW-1133">Transmembrane helix</keyword>
<geneLocation type="plasmid" evidence="2">
    <name>pTiEU6</name>
</geneLocation>
<evidence type="ECO:0000256" key="1">
    <source>
        <dbReference type="SAM" id="Phobius"/>
    </source>
</evidence>